<evidence type="ECO:0000313" key="2">
    <source>
        <dbReference type="Proteomes" id="UP000253790"/>
    </source>
</evidence>
<dbReference type="KEGG" id="orn:DV701_05375"/>
<dbReference type="Proteomes" id="UP000253790">
    <property type="component" value="Chromosome"/>
</dbReference>
<accession>A0A345NKR5</accession>
<protein>
    <submittedName>
        <fullName evidence="1">Uncharacterized protein</fullName>
    </submittedName>
</protein>
<dbReference type="AlphaFoldDB" id="A0A345NKR5"/>
<keyword evidence="2" id="KW-1185">Reference proteome</keyword>
<name>A0A345NKR5_9MICO</name>
<gene>
    <name evidence="1" type="ORF">DV701_05375</name>
</gene>
<dbReference type="EMBL" id="CP031229">
    <property type="protein sequence ID" value="AXH95623.1"/>
    <property type="molecule type" value="Genomic_DNA"/>
</dbReference>
<reference evidence="1 2" key="1">
    <citation type="submission" date="2018-07" db="EMBL/GenBank/DDBJ databases">
        <title>Complete genome sequencing of Ornithinimicrobium sp. AMA3305.</title>
        <authorList>
            <person name="Bae J.-W."/>
        </authorList>
    </citation>
    <scope>NUCLEOTIDE SEQUENCE [LARGE SCALE GENOMIC DNA]</scope>
    <source>
        <strain evidence="1 2">AMA3305</strain>
    </source>
</reference>
<evidence type="ECO:0000313" key="1">
    <source>
        <dbReference type="EMBL" id="AXH95623.1"/>
    </source>
</evidence>
<dbReference type="OrthoDB" id="4870610at2"/>
<sequence length="317" mass="34947">MGQLLERGWTLTLLRRSRSGRWQEPMPRVVVPHRGPVDAPTRLVAMALWAGRKSILTGAVALAELGLQPRQTRMTTFVVPDGSRAKQYGLVQVVRSSRTPDLAIRRGPVGVARAARAVADAAVYERHAAPDLEHLTISVLQRGLATAEELERELWQRPRARVGPVWKGLGAFVQGAWSRPEGVLREVVEGAGGFPPLITNCRLETLDGGRGAQPARVVGLPDGYFEDAGVAIQVHSRQYHQGHDDRGSDRWAETVEKDGAFVEQGVTVVAVTPWTLYRAPGRFVKRLRTVVERQLASPGPSVRVVRLDEKNRRAEMP</sequence>
<proteinExistence type="predicted"/>
<organism evidence="1 2">
    <name type="scientific">Ornithinimicrobium avium</name>
    <dbReference type="NCBI Taxonomy" id="2283195"/>
    <lineage>
        <taxon>Bacteria</taxon>
        <taxon>Bacillati</taxon>
        <taxon>Actinomycetota</taxon>
        <taxon>Actinomycetes</taxon>
        <taxon>Micrococcales</taxon>
        <taxon>Ornithinimicrobiaceae</taxon>
        <taxon>Ornithinimicrobium</taxon>
    </lineage>
</organism>